<keyword evidence="3" id="KW-1185">Reference proteome</keyword>
<name>A0A9P5ZIB8_PLEER</name>
<dbReference type="Pfam" id="PF18803">
    <property type="entry name" value="CxC2"/>
    <property type="match status" value="1"/>
</dbReference>
<evidence type="ECO:0000313" key="2">
    <source>
        <dbReference type="EMBL" id="KAF9488598.1"/>
    </source>
</evidence>
<protein>
    <recommendedName>
        <fullName evidence="1">CxC2-like cysteine cluster KDZ transposase-associated domain-containing protein</fullName>
    </recommendedName>
</protein>
<dbReference type="OrthoDB" id="3004525at2759"/>
<gene>
    <name evidence="2" type="ORF">BDN71DRAFT_1403060</name>
</gene>
<accession>A0A9P5ZIB8</accession>
<feature type="domain" description="CxC2-like cysteine cluster KDZ transposase-associated" evidence="1">
    <location>
        <begin position="60"/>
        <end position="166"/>
    </location>
</feature>
<dbReference type="EMBL" id="MU154706">
    <property type="protein sequence ID" value="KAF9488598.1"/>
    <property type="molecule type" value="Genomic_DNA"/>
</dbReference>
<evidence type="ECO:0000259" key="1">
    <source>
        <dbReference type="Pfam" id="PF18803"/>
    </source>
</evidence>
<evidence type="ECO:0000313" key="3">
    <source>
        <dbReference type="Proteomes" id="UP000807025"/>
    </source>
</evidence>
<comment type="caution">
    <text evidence="2">The sequence shown here is derived from an EMBL/GenBank/DDBJ whole genome shotgun (WGS) entry which is preliminary data.</text>
</comment>
<dbReference type="Proteomes" id="UP000807025">
    <property type="component" value="Unassembled WGS sequence"/>
</dbReference>
<organism evidence="2 3">
    <name type="scientific">Pleurotus eryngii</name>
    <name type="common">Boletus of the steppes</name>
    <dbReference type="NCBI Taxonomy" id="5323"/>
    <lineage>
        <taxon>Eukaryota</taxon>
        <taxon>Fungi</taxon>
        <taxon>Dikarya</taxon>
        <taxon>Basidiomycota</taxon>
        <taxon>Agaricomycotina</taxon>
        <taxon>Agaricomycetes</taxon>
        <taxon>Agaricomycetidae</taxon>
        <taxon>Agaricales</taxon>
        <taxon>Pleurotineae</taxon>
        <taxon>Pleurotaceae</taxon>
        <taxon>Pleurotus</taxon>
    </lineage>
</organism>
<dbReference type="AlphaFoldDB" id="A0A9P5ZIB8"/>
<reference evidence="2" key="1">
    <citation type="submission" date="2020-11" db="EMBL/GenBank/DDBJ databases">
        <authorList>
            <consortium name="DOE Joint Genome Institute"/>
            <person name="Ahrendt S."/>
            <person name="Riley R."/>
            <person name="Andreopoulos W."/>
            <person name="Labutti K."/>
            <person name="Pangilinan J."/>
            <person name="Ruiz-Duenas F.J."/>
            <person name="Barrasa J.M."/>
            <person name="Sanchez-Garcia M."/>
            <person name="Camarero S."/>
            <person name="Miyauchi S."/>
            <person name="Serrano A."/>
            <person name="Linde D."/>
            <person name="Babiker R."/>
            <person name="Drula E."/>
            <person name="Ayuso-Fernandez I."/>
            <person name="Pacheco R."/>
            <person name="Padilla G."/>
            <person name="Ferreira P."/>
            <person name="Barriuso J."/>
            <person name="Kellner H."/>
            <person name="Castanera R."/>
            <person name="Alfaro M."/>
            <person name="Ramirez L."/>
            <person name="Pisabarro A.G."/>
            <person name="Kuo A."/>
            <person name="Tritt A."/>
            <person name="Lipzen A."/>
            <person name="He G."/>
            <person name="Yan M."/>
            <person name="Ng V."/>
            <person name="Cullen D."/>
            <person name="Martin F."/>
            <person name="Rosso M.-N."/>
            <person name="Henrissat B."/>
            <person name="Hibbett D."/>
            <person name="Martinez A.T."/>
            <person name="Grigoriev I.V."/>
        </authorList>
    </citation>
    <scope>NUCLEOTIDE SEQUENCE</scope>
    <source>
        <strain evidence="2">ATCC 90797</strain>
    </source>
</reference>
<proteinExistence type="predicted"/>
<dbReference type="InterPro" id="IPR041457">
    <property type="entry name" value="CxC2_KDZ-assoc"/>
</dbReference>
<sequence length="277" mass="31730">MSILDELILQDSRAGATTCSKCIKAVDTLYQCQDCFYPKLHCRTCMLMAHQHLPLHRILALGLVVLLNHSSNPCPGAVETIWDFIVINVSGIHILNLSIYKCYQMGLPTTLCNQLLRHQLFPATLKLPQATFTFNLLNMFYLLTLQSKIAVFDFYHATEQQTDNVGVKKLPDYYERFLNVMHVWCNLMCAKQPGCRHDPQGVLDTAPGQCTVECLACPHPRVNLPNNWDRAPLQQKYVNMYLTNGHKTYSFSKVDILTYINNGCQFPAQKQRMHYQE</sequence>